<comment type="subcellular location">
    <subcellularLocation>
        <location evidence="1">Membrane</location>
    </subcellularLocation>
</comment>
<keyword evidence="6 13" id="KW-1133">Transmembrane helix</keyword>
<keyword evidence="15" id="KW-1185">Reference proteome</keyword>
<evidence type="ECO:0000313" key="14">
    <source>
        <dbReference type="EMBL" id="WOH02939.1"/>
    </source>
</evidence>
<keyword evidence="3 11" id="KW-0349">Heme</keyword>
<dbReference type="PANTHER" id="PTHR24282:SF211">
    <property type="entry name" value="CYTOCHROME P450-RELATED"/>
    <property type="match status" value="1"/>
</dbReference>
<evidence type="ECO:0000256" key="13">
    <source>
        <dbReference type="SAM" id="Phobius"/>
    </source>
</evidence>
<evidence type="ECO:0000256" key="3">
    <source>
        <dbReference type="ARBA" id="ARBA00022617"/>
    </source>
</evidence>
<reference evidence="14" key="1">
    <citation type="journal article" date="2016" name="Nat. Genet.">
        <title>A high-quality carrot genome assembly provides new insights into carotenoid accumulation and asterid genome evolution.</title>
        <authorList>
            <person name="Iorizzo M."/>
            <person name="Ellison S."/>
            <person name="Senalik D."/>
            <person name="Zeng P."/>
            <person name="Satapoomin P."/>
            <person name="Huang J."/>
            <person name="Bowman M."/>
            <person name="Iovene M."/>
            <person name="Sanseverino W."/>
            <person name="Cavagnaro P."/>
            <person name="Yildiz M."/>
            <person name="Macko-Podgorni A."/>
            <person name="Moranska E."/>
            <person name="Grzebelus E."/>
            <person name="Grzebelus D."/>
            <person name="Ashrafi H."/>
            <person name="Zheng Z."/>
            <person name="Cheng S."/>
            <person name="Spooner D."/>
            <person name="Van Deynze A."/>
            <person name="Simon P."/>
        </authorList>
    </citation>
    <scope>NUCLEOTIDE SEQUENCE</scope>
    <source>
        <tissue evidence="14">Leaf</tissue>
    </source>
</reference>
<dbReference type="Proteomes" id="UP000077755">
    <property type="component" value="Chromosome 5"/>
</dbReference>
<protein>
    <recommendedName>
        <fullName evidence="16">Cytochrome P450</fullName>
    </recommendedName>
</protein>
<evidence type="ECO:0000256" key="7">
    <source>
        <dbReference type="ARBA" id="ARBA00023002"/>
    </source>
</evidence>
<dbReference type="GO" id="GO:0005506">
    <property type="term" value="F:iron ion binding"/>
    <property type="evidence" value="ECO:0007669"/>
    <property type="project" value="InterPro"/>
</dbReference>
<reference evidence="14" key="2">
    <citation type="submission" date="2022-03" db="EMBL/GenBank/DDBJ databases">
        <title>Draft title - Genomic analysis of global carrot germplasm unveils the trajectory of domestication and the origin of high carotenoid orange carrot.</title>
        <authorList>
            <person name="Iorizzo M."/>
            <person name="Ellison S."/>
            <person name="Senalik D."/>
            <person name="Macko-Podgorni A."/>
            <person name="Grzebelus D."/>
            <person name="Bostan H."/>
            <person name="Rolling W."/>
            <person name="Curaba J."/>
            <person name="Simon P."/>
        </authorList>
    </citation>
    <scope>NUCLEOTIDE SEQUENCE</scope>
    <source>
        <tissue evidence="14">Leaf</tissue>
    </source>
</reference>
<evidence type="ECO:0000256" key="4">
    <source>
        <dbReference type="ARBA" id="ARBA00022692"/>
    </source>
</evidence>
<dbReference type="InterPro" id="IPR017972">
    <property type="entry name" value="Cyt_P450_CS"/>
</dbReference>
<dbReference type="GO" id="GO:0016020">
    <property type="term" value="C:membrane"/>
    <property type="evidence" value="ECO:0007669"/>
    <property type="project" value="UniProtKB-SubCell"/>
</dbReference>
<name>A0AAF0X9I9_DAUCS</name>
<sequence>MAFVFLILLPTLAMILYFFYSVMWVPWRIQQHFRKQGVDGPNYRPFYGNTAEMTRMTKEALSKSISCLNHDILHRVSPDYYQWSAKYGKTFLCWFRMRPRLVLVDPDMIKDVMLKTTDTNDRDDFNPLSKLLFAQGLPGLRGHTWAVHRKIATPAFNKEKIKVWVPGMVASVTKMLENWEAKIGERDEIEMEVHKEFHELSAEIFSRTVLGNNYENGKRIFKLQQQQEISTNLAMQNVYIPGFRFLPTRMNRLRWRLEKETRDTMRMIIEASRKTSVNSLNFLSMLMSGDINKHGPRLEIEEVIDECKTFFYAGKEATANALTWALLLLAQHQEWQNKAREEVLLVCKDNEHPTVETLPELKIVSMIIKETLRLYTPDNSICRRTFKKVKVGSLDIPAGTELCVPQAAVHHDTKIWGADANVFNPARFEKPPKHLGAYFPFGLGSRICIGRNLAMVETKIVLAMIIKQFSFEVSPSYVHAPMMFFTVQPQYGAHILVKRINS</sequence>
<dbReference type="InterPro" id="IPR001128">
    <property type="entry name" value="Cyt_P450"/>
</dbReference>
<evidence type="ECO:0000256" key="5">
    <source>
        <dbReference type="ARBA" id="ARBA00022723"/>
    </source>
</evidence>
<feature type="transmembrane region" description="Helical" evidence="13">
    <location>
        <begin position="6"/>
        <end position="27"/>
    </location>
</feature>
<keyword evidence="8 11" id="KW-0408">Iron</keyword>
<evidence type="ECO:0000256" key="10">
    <source>
        <dbReference type="ARBA" id="ARBA00023136"/>
    </source>
</evidence>
<keyword evidence="7 12" id="KW-0560">Oxidoreductase</keyword>
<dbReference type="Gene3D" id="1.10.630.10">
    <property type="entry name" value="Cytochrome P450"/>
    <property type="match status" value="1"/>
</dbReference>
<dbReference type="InterPro" id="IPR050665">
    <property type="entry name" value="Cytochrome_P450_Monooxygen"/>
</dbReference>
<accession>A0AAF0X9I9</accession>
<keyword evidence="4 13" id="KW-0812">Transmembrane</keyword>
<keyword evidence="9 12" id="KW-0503">Monooxygenase</keyword>
<evidence type="ECO:0000313" key="15">
    <source>
        <dbReference type="Proteomes" id="UP000077755"/>
    </source>
</evidence>
<gene>
    <name evidence="14" type="ORF">DCAR_0522329</name>
</gene>
<keyword evidence="10 13" id="KW-0472">Membrane</keyword>
<dbReference type="GO" id="GO:0020037">
    <property type="term" value="F:heme binding"/>
    <property type="evidence" value="ECO:0007669"/>
    <property type="project" value="InterPro"/>
</dbReference>
<organism evidence="14 15">
    <name type="scientific">Daucus carota subsp. sativus</name>
    <name type="common">Carrot</name>
    <dbReference type="NCBI Taxonomy" id="79200"/>
    <lineage>
        <taxon>Eukaryota</taxon>
        <taxon>Viridiplantae</taxon>
        <taxon>Streptophyta</taxon>
        <taxon>Embryophyta</taxon>
        <taxon>Tracheophyta</taxon>
        <taxon>Spermatophyta</taxon>
        <taxon>Magnoliopsida</taxon>
        <taxon>eudicotyledons</taxon>
        <taxon>Gunneridae</taxon>
        <taxon>Pentapetalae</taxon>
        <taxon>asterids</taxon>
        <taxon>campanulids</taxon>
        <taxon>Apiales</taxon>
        <taxon>Apiaceae</taxon>
        <taxon>Apioideae</taxon>
        <taxon>Scandiceae</taxon>
        <taxon>Daucinae</taxon>
        <taxon>Daucus</taxon>
        <taxon>Daucus sect. Daucus</taxon>
    </lineage>
</organism>
<dbReference type="PROSITE" id="PS00086">
    <property type="entry name" value="CYTOCHROME_P450"/>
    <property type="match status" value="1"/>
</dbReference>
<dbReference type="AlphaFoldDB" id="A0AAF0X9I9"/>
<comment type="cofactor">
    <cofactor evidence="11">
        <name>heme</name>
        <dbReference type="ChEBI" id="CHEBI:30413"/>
    </cofactor>
</comment>
<dbReference type="PRINTS" id="PR00463">
    <property type="entry name" value="EP450I"/>
</dbReference>
<proteinExistence type="inferred from homology"/>
<dbReference type="InterPro" id="IPR036396">
    <property type="entry name" value="Cyt_P450_sf"/>
</dbReference>
<dbReference type="EMBL" id="CP093347">
    <property type="protein sequence ID" value="WOH02939.1"/>
    <property type="molecule type" value="Genomic_DNA"/>
</dbReference>
<evidence type="ECO:0000256" key="12">
    <source>
        <dbReference type="RuleBase" id="RU000461"/>
    </source>
</evidence>
<evidence type="ECO:0000256" key="9">
    <source>
        <dbReference type="ARBA" id="ARBA00023033"/>
    </source>
</evidence>
<dbReference type="GO" id="GO:0016705">
    <property type="term" value="F:oxidoreductase activity, acting on paired donors, with incorporation or reduction of molecular oxygen"/>
    <property type="evidence" value="ECO:0007669"/>
    <property type="project" value="InterPro"/>
</dbReference>
<dbReference type="PRINTS" id="PR00385">
    <property type="entry name" value="P450"/>
</dbReference>
<feature type="binding site" description="axial binding residue" evidence="11">
    <location>
        <position position="448"/>
    </location>
    <ligand>
        <name>heme</name>
        <dbReference type="ChEBI" id="CHEBI:30413"/>
    </ligand>
    <ligandPart>
        <name>Fe</name>
        <dbReference type="ChEBI" id="CHEBI:18248"/>
    </ligandPart>
</feature>
<evidence type="ECO:0000256" key="2">
    <source>
        <dbReference type="ARBA" id="ARBA00010617"/>
    </source>
</evidence>
<evidence type="ECO:0000256" key="8">
    <source>
        <dbReference type="ARBA" id="ARBA00023004"/>
    </source>
</evidence>
<dbReference type="GO" id="GO:0004497">
    <property type="term" value="F:monooxygenase activity"/>
    <property type="evidence" value="ECO:0007669"/>
    <property type="project" value="UniProtKB-KW"/>
</dbReference>
<evidence type="ECO:0000256" key="1">
    <source>
        <dbReference type="ARBA" id="ARBA00004370"/>
    </source>
</evidence>
<dbReference type="InterPro" id="IPR002401">
    <property type="entry name" value="Cyt_P450_E_grp-I"/>
</dbReference>
<dbReference type="SUPFAM" id="SSF48264">
    <property type="entry name" value="Cytochrome P450"/>
    <property type="match status" value="1"/>
</dbReference>
<evidence type="ECO:0008006" key="16">
    <source>
        <dbReference type="Google" id="ProtNLM"/>
    </source>
</evidence>
<keyword evidence="5 11" id="KW-0479">Metal-binding</keyword>
<dbReference type="Pfam" id="PF00067">
    <property type="entry name" value="p450"/>
    <property type="match status" value="1"/>
</dbReference>
<evidence type="ECO:0000256" key="11">
    <source>
        <dbReference type="PIRSR" id="PIRSR602401-1"/>
    </source>
</evidence>
<comment type="similarity">
    <text evidence="2 12">Belongs to the cytochrome P450 family.</text>
</comment>
<dbReference type="PANTHER" id="PTHR24282">
    <property type="entry name" value="CYTOCHROME P450 FAMILY MEMBER"/>
    <property type="match status" value="1"/>
</dbReference>
<evidence type="ECO:0000256" key="6">
    <source>
        <dbReference type="ARBA" id="ARBA00022989"/>
    </source>
</evidence>